<sequence length="141" mass="16500">MLRKLAHTYYAAGFDIFSKLRMYFLHVKERKVKLWAIYTPEPEVNLLQLVKEAEFPGSFDGVDKVADLLDFWWELAVRVENEVRTIEKLKVEHATTLRRAHVYNEPLPDLRIQVNEAVIDLVKKDTTGMQQCAPKSPPYRI</sequence>
<organism evidence="1 2">
    <name type="scientific">Apophysomyces ossiformis</name>
    <dbReference type="NCBI Taxonomy" id="679940"/>
    <lineage>
        <taxon>Eukaryota</taxon>
        <taxon>Fungi</taxon>
        <taxon>Fungi incertae sedis</taxon>
        <taxon>Mucoromycota</taxon>
        <taxon>Mucoromycotina</taxon>
        <taxon>Mucoromycetes</taxon>
        <taxon>Mucorales</taxon>
        <taxon>Mucorineae</taxon>
        <taxon>Mucoraceae</taxon>
        <taxon>Apophysomyces</taxon>
    </lineage>
</organism>
<keyword evidence="2" id="KW-1185">Reference proteome</keyword>
<comment type="caution">
    <text evidence="1">The sequence shown here is derived from an EMBL/GenBank/DDBJ whole genome shotgun (WGS) entry which is preliminary data.</text>
</comment>
<protein>
    <submittedName>
        <fullName evidence="1">Uncharacterized protein</fullName>
    </submittedName>
</protein>
<evidence type="ECO:0000313" key="2">
    <source>
        <dbReference type="Proteomes" id="UP000605846"/>
    </source>
</evidence>
<evidence type="ECO:0000313" key="1">
    <source>
        <dbReference type="EMBL" id="KAF7720374.1"/>
    </source>
</evidence>
<dbReference type="AlphaFoldDB" id="A0A8H7ENT6"/>
<accession>A0A8H7ENT6</accession>
<reference evidence="1" key="1">
    <citation type="submission" date="2020-01" db="EMBL/GenBank/DDBJ databases">
        <title>Genome Sequencing of Three Apophysomyces-Like Fungal Strains Confirms a Novel Fungal Genus in the Mucoromycota with divergent Burkholderia-like Endosymbiotic Bacteria.</title>
        <authorList>
            <person name="Stajich J.E."/>
            <person name="Macias A.M."/>
            <person name="Carter-House D."/>
            <person name="Lovett B."/>
            <person name="Kasson L.R."/>
            <person name="Berry K."/>
            <person name="Grigoriev I."/>
            <person name="Chang Y."/>
            <person name="Spatafora J."/>
            <person name="Kasson M.T."/>
        </authorList>
    </citation>
    <scope>NUCLEOTIDE SEQUENCE</scope>
    <source>
        <strain evidence="1">NRRL A-21654</strain>
    </source>
</reference>
<gene>
    <name evidence="1" type="ORF">EC973_009630</name>
</gene>
<proteinExistence type="predicted"/>
<name>A0A8H7ENT6_9FUNG</name>
<dbReference type="OrthoDB" id="2425129at2759"/>
<dbReference type="EMBL" id="JABAYA010000977">
    <property type="protein sequence ID" value="KAF7720374.1"/>
    <property type="molecule type" value="Genomic_DNA"/>
</dbReference>
<dbReference type="Proteomes" id="UP000605846">
    <property type="component" value="Unassembled WGS sequence"/>
</dbReference>